<dbReference type="RefSeq" id="WP_345632218.1">
    <property type="nucleotide sequence ID" value="NZ_BAABJR010000009.1"/>
</dbReference>
<dbReference type="InterPro" id="IPR025110">
    <property type="entry name" value="AMP-bd_C"/>
</dbReference>
<dbReference type="SUPFAM" id="SSF56801">
    <property type="entry name" value="Acetyl-CoA synthetase-like"/>
    <property type="match status" value="1"/>
</dbReference>
<keyword evidence="5" id="KW-1185">Reference proteome</keyword>
<sequence length="150" mass="16468">MHGYWEGPEETEAVLTPDGHVRTGDAGCLRNGYLCLRDRLQNVIVSGGENVYPVEVERVLLAHPQIADAAVIGVPSEKWRETVRAVVVWSGLRSALTENDVIACTKESLAGYKCPTAVDFVDVLPRNPSGKVLKRVLREPYWTGRARGIG</sequence>
<dbReference type="PANTHER" id="PTHR43201:SF5">
    <property type="entry name" value="MEDIUM-CHAIN ACYL-COA LIGASE ACSF2, MITOCHONDRIAL"/>
    <property type="match status" value="1"/>
</dbReference>
<comment type="similarity">
    <text evidence="1">Belongs to the ATP-dependent AMP-binding enzyme family.</text>
</comment>
<dbReference type="Gene3D" id="3.30.300.30">
    <property type="match status" value="1"/>
</dbReference>
<evidence type="ECO:0000256" key="1">
    <source>
        <dbReference type="ARBA" id="ARBA00006432"/>
    </source>
</evidence>
<name>A0ABP9T8J0_9ACTN</name>
<protein>
    <recommendedName>
        <fullName evidence="3">AMP-binding enzyme C-terminal domain-containing protein</fullName>
    </recommendedName>
</protein>
<feature type="domain" description="AMP-binding enzyme C-terminal" evidence="3">
    <location>
        <begin position="55"/>
        <end position="131"/>
    </location>
</feature>
<dbReference type="InterPro" id="IPR045851">
    <property type="entry name" value="AMP-bd_C_sf"/>
</dbReference>
<dbReference type="Proteomes" id="UP001499878">
    <property type="component" value="Unassembled WGS sequence"/>
</dbReference>
<keyword evidence="2" id="KW-0436">Ligase</keyword>
<dbReference type="PANTHER" id="PTHR43201">
    <property type="entry name" value="ACYL-COA SYNTHETASE"/>
    <property type="match status" value="1"/>
</dbReference>
<organism evidence="4 5">
    <name type="scientific">Streptomyces thinghirensis</name>
    <dbReference type="NCBI Taxonomy" id="551547"/>
    <lineage>
        <taxon>Bacteria</taxon>
        <taxon>Bacillati</taxon>
        <taxon>Actinomycetota</taxon>
        <taxon>Actinomycetes</taxon>
        <taxon>Kitasatosporales</taxon>
        <taxon>Streptomycetaceae</taxon>
        <taxon>Streptomyces</taxon>
    </lineage>
</organism>
<evidence type="ECO:0000256" key="2">
    <source>
        <dbReference type="ARBA" id="ARBA00022598"/>
    </source>
</evidence>
<dbReference type="EMBL" id="BAABJR010000009">
    <property type="protein sequence ID" value="GAA5210849.1"/>
    <property type="molecule type" value="Genomic_DNA"/>
</dbReference>
<comment type="caution">
    <text evidence="4">The sequence shown here is derived from an EMBL/GenBank/DDBJ whole genome shotgun (WGS) entry which is preliminary data.</text>
</comment>
<dbReference type="Pfam" id="PF13193">
    <property type="entry name" value="AMP-binding_C"/>
    <property type="match status" value="1"/>
</dbReference>
<dbReference type="Gene3D" id="2.30.38.10">
    <property type="entry name" value="Luciferase, Domain 3"/>
    <property type="match status" value="1"/>
</dbReference>
<gene>
    <name evidence="4" type="ORF">GCM10023323_40110</name>
</gene>
<reference evidence="5" key="1">
    <citation type="journal article" date="2019" name="Int. J. Syst. Evol. Microbiol.">
        <title>The Global Catalogue of Microorganisms (GCM) 10K type strain sequencing project: providing services to taxonomists for standard genome sequencing and annotation.</title>
        <authorList>
            <consortium name="The Broad Institute Genomics Platform"/>
            <consortium name="The Broad Institute Genome Sequencing Center for Infectious Disease"/>
            <person name="Wu L."/>
            <person name="Ma J."/>
        </authorList>
    </citation>
    <scope>NUCLEOTIDE SEQUENCE [LARGE SCALE GENOMIC DNA]</scope>
    <source>
        <strain evidence="5">JCM 18306</strain>
    </source>
</reference>
<accession>A0ABP9T8J0</accession>
<evidence type="ECO:0000313" key="4">
    <source>
        <dbReference type="EMBL" id="GAA5210849.1"/>
    </source>
</evidence>
<proteinExistence type="inferred from homology"/>
<evidence type="ECO:0000313" key="5">
    <source>
        <dbReference type="Proteomes" id="UP001499878"/>
    </source>
</evidence>
<evidence type="ECO:0000259" key="3">
    <source>
        <dbReference type="Pfam" id="PF13193"/>
    </source>
</evidence>